<proteinExistence type="predicted"/>
<dbReference type="PANTHER" id="PTHR33710">
    <property type="entry name" value="BNAC02G09200D PROTEIN"/>
    <property type="match status" value="1"/>
</dbReference>
<dbReference type="Proteomes" id="UP000237105">
    <property type="component" value="Unassembled WGS sequence"/>
</dbReference>
<sequence>MEEWRAQIGLTIDGLRKSPSRKRKAQPFILLIAHPSDMPQWGSKLDLANLTQAITFSHGSNALVPGSSTQRRWKQRARAKGKVDFMVEFGNRSTNAWGYRDRSKGVSTIAMILLAWKCRGMARTLAVQNLRALVAKFKPDVLVLSELMIKEDRNLTSSPRISSPALCTRIHQALLGVFQLCMDHQWLLVDVPFGKNYQDDESWSSGSSSGGFASSSVALRECLNVMGCVDLGRGGTLFQRARLDRAVATAELCELFPRALIKNVANVTSDHFQVILDTNGDVSEGVRPFRFEAMWTHDIRSHWVVKDAWSVVPNPCEVAG</sequence>
<organism evidence="1 2">
    <name type="scientific">Parasponia andersonii</name>
    <name type="common">Sponia andersonii</name>
    <dbReference type="NCBI Taxonomy" id="3476"/>
    <lineage>
        <taxon>Eukaryota</taxon>
        <taxon>Viridiplantae</taxon>
        <taxon>Streptophyta</taxon>
        <taxon>Embryophyta</taxon>
        <taxon>Tracheophyta</taxon>
        <taxon>Spermatophyta</taxon>
        <taxon>Magnoliopsida</taxon>
        <taxon>eudicotyledons</taxon>
        <taxon>Gunneridae</taxon>
        <taxon>Pentapetalae</taxon>
        <taxon>rosids</taxon>
        <taxon>fabids</taxon>
        <taxon>Rosales</taxon>
        <taxon>Cannabaceae</taxon>
        <taxon>Parasponia</taxon>
    </lineage>
</organism>
<evidence type="ECO:0000313" key="2">
    <source>
        <dbReference type="Proteomes" id="UP000237105"/>
    </source>
</evidence>
<dbReference type="AlphaFoldDB" id="A0A2P5D5K2"/>
<evidence type="ECO:0008006" key="3">
    <source>
        <dbReference type="Google" id="ProtNLM"/>
    </source>
</evidence>
<dbReference type="EMBL" id="JXTB01000062">
    <property type="protein sequence ID" value="PON68498.1"/>
    <property type="molecule type" value="Genomic_DNA"/>
</dbReference>
<reference evidence="2" key="1">
    <citation type="submission" date="2016-06" db="EMBL/GenBank/DDBJ databases">
        <title>Parallel loss of symbiosis genes in relatives of nitrogen-fixing non-legume Parasponia.</title>
        <authorList>
            <person name="Van Velzen R."/>
            <person name="Holmer R."/>
            <person name="Bu F."/>
            <person name="Rutten L."/>
            <person name="Van Zeijl A."/>
            <person name="Liu W."/>
            <person name="Santuari L."/>
            <person name="Cao Q."/>
            <person name="Sharma T."/>
            <person name="Shen D."/>
            <person name="Roswanjaya Y."/>
            <person name="Wardhani T."/>
            <person name="Kalhor M.S."/>
            <person name="Jansen J."/>
            <person name="Van den Hoogen J."/>
            <person name="Gungor B."/>
            <person name="Hartog M."/>
            <person name="Hontelez J."/>
            <person name="Verver J."/>
            <person name="Yang W.-C."/>
            <person name="Schijlen E."/>
            <person name="Repin R."/>
            <person name="Schilthuizen M."/>
            <person name="Schranz E."/>
            <person name="Heidstra R."/>
            <person name="Miyata K."/>
            <person name="Fedorova E."/>
            <person name="Kohlen W."/>
            <person name="Bisseling T."/>
            <person name="Smit S."/>
            <person name="Geurts R."/>
        </authorList>
    </citation>
    <scope>NUCLEOTIDE SEQUENCE [LARGE SCALE GENOMIC DNA]</scope>
    <source>
        <strain evidence="2">cv. WU1-14</strain>
    </source>
</reference>
<dbReference type="PANTHER" id="PTHR33710:SF77">
    <property type="entry name" value="DNASE I-LIKE SUPERFAMILY PROTEIN"/>
    <property type="match status" value="1"/>
</dbReference>
<protein>
    <recommendedName>
        <fullName evidence="3">Endonuclease/exonuclease/phosphatase</fullName>
    </recommendedName>
</protein>
<dbReference type="OrthoDB" id="1612006at2759"/>
<name>A0A2P5D5K2_PARAD</name>
<evidence type="ECO:0000313" key="1">
    <source>
        <dbReference type="EMBL" id="PON68498.1"/>
    </source>
</evidence>
<accession>A0A2P5D5K2</accession>
<keyword evidence="2" id="KW-1185">Reference proteome</keyword>
<comment type="caution">
    <text evidence="1">The sequence shown here is derived from an EMBL/GenBank/DDBJ whole genome shotgun (WGS) entry which is preliminary data.</text>
</comment>
<gene>
    <name evidence="1" type="ORF">PanWU01x14_094690</name>
</gene>